<sequence>MVWLAASERNKGGDRPLRGGVALLPPAAEQNPPFPGHDGSSNITLVIGVRAQPYESADYVREELPEELGQKLSVLELTEPDQALTERLKLA</sequence>
<protein>
    <submittedName>
        <fullName evidence="1">Uncharacterized protein</fullName>
    </submittedName>
</protein>
<reference evidence="1" key="1">
    <citation type="submission" date="2021-01" db="EMBL/GenBank/DDBJ databases">
        <title>WGS of actinomycetes isolated from Thailand.</title>
        <authorList>
            <person name="Thawai C."/>
        </authorList>
    </citation>
    <scope>NUCLEOTIDE SEQUENCE</scope>
    <source>
        <strain evidence="1">RCU-197</strain>
    </source>
</reference>
<comment type="caution">
    <text evidence="1">The sequence shown here is derived from an EMBL/GenBank/DDBJ whole genome shotgun (WGS) entry which is preliminary data.</text>
</comment>
<evidence type="ECO:0000313" key="1">
    <source>
        <dbReference type="EMBL" id="MBL1081031.1"/>
    </source>
</evidence>
<dbReference type="AlphaFoldDB" id="A0A937EF31"/>
<dbReference type="Proteomes" id="UP000661858">
    <property type="component" value="Unassembled WGS sequence"/>
</dbReference>
<evidence type="ECO:0000313" key="2">
    <source>
        <dbReference type="Proteomes" id="UP000661858"/>
    </source>
</evidence>
<name>A0A937EF31_9ACTN</name>
<keyword evidence="2" id="KW-1185">Reference proteome</keyword>
<gene>
    <name evidence="1" type="ORF">JK359_03430</name>
</gene>
<organism evidence="1 2">
    <name type="scientific">Streptomyces actinomycinicus</name>
    <dbReference type="NCBI Taxonomy" id="1695166"/>
    <lineage>
        <taxon>Bacteria</taxon>
        <taxon>Bacillati</taxon>
        <taxon>Actinomycetota</taxon>
        <taxon>Actinomycetes</taxon>
        <taxon>Kitasatosporales</taxon>
        <taxon>Streptomycetaceae</taxon>
        <taxon>Streptomyces</taxon>
    </lineage>
</organism>
<proteinExistence type="predicted"/>
<accession>A0A937EF31</accession>
<dbReference type="RefSeq" id="WP_201831387.1">
    <property type="nucleotide sequence ID" value="NZ_JAERRK010000001.1"/>
</dbReference>
<dbReference type="EMBL" id="JAERRK010000001">
    <property type="protein sequence ID" value="MBL1081031.1"/>
    <property type="molecule type" value="Genomic_DNA"/>
</dbReference>